<sequence>MLVTGRPLGSTRLIVRRTRALLRWSPHLLEAFVEAIEAAAGR</sequence>
<dbReference type="Proteomes" id="UP000248966">
    <property type="component" value="Unassembled WGS sequence"/>
</dbReference>
<dbReference type="RefSeq" id="WP_258398241.1">
    <property type="nucleotide sequence ID" value="NZ_PYAA01000008.1"/>
</dbReference>
<dbReference type="EMBL" id="PYAA01000008">
    <property type="protein sequence ID" value="RAO04330.1"/>
    <property type="molecule type" value="Genomic_DNA"/>
</dbReference>
<reference evidence="1 2" key="1">
    <citation type="submission" date="2018-03" db="EMBL/GenBank/DDBJ databases">
        <title>Defining the species Micromonospora saelicesensis and Micromonospora noduli under the framework of genomics.</title>
        <authorList>
            <person name="Riesco R."/>
            <person name="Trujillo M.E."/>
        </authorList>
    </citation>
    <scope>NUCLEOTIDE SEQUENCE [LARGE SCALE GENOMIC DNA]</scope>
    <source>
        <strain evidence="1 2">LAH08</strain>
    </source>
</reference>
<organism evidence="1 2">
    <name type="scientific">Micromonospora noduli</name>
    <dbReference type="NCBI Taxonomy" id="709876"/>
    <lineage>
        <taxon>Bacteria</taxon>
        <taxon>Bacillati</taxon>
        <taxon>Actinomycetota</taxon>
        <taxon>Actinomycetes</taxon>
        <taxon>Micromonosporales</taxon>
        <taxon>Micromonosporaceae</taxon>
        <taxon>Micromonospora</taxon>
    </lineage>
</organism>
<dbReference type="AlphaFoldDB" id="A0A328N9L2"/>
<accession>A0A328N9L2</accession>
<evidence type="ECO:0000313" key="1">
    <source>
        <dbReference type="EMBL" id="RAO04330.1"/>
    </source>
</evidence>
<evidence type="ECO:0000313" key="2">
    <source>
        <dbReference type="Proteomes" id="UP000248966"/>
    </source>
</evidence>
<gene>
    <name evidence="1" type="ORF">LAH08_01678</name>
</gene>
<name>A0A328N9L2_9ACTN</name>
<proteinExistence type="predicted"/>
<protein>
    <submittedName>
        <fullName evidence="1">Uncharacterized protein</fullName>
    </submittedName>
</protein>
<comment type="caution">
    <text evidence="1">The sequence shown here is derived from an EMBL/GenBank/DDBJ whole genome shotgun (WGS) entry which is preliminary data.</text>
</comment>